<reference evidence="3 4" key="1">
    <citation type="journal article" date="2016" name="Sci. Rep.">
        <title>Metabolic traits of an uncultured archaeal lineage -MSBL1- from brine pools of the Red Sea.</title>
        <authorList>
            <person name="Mwirichia R."/>
            <person name="Alam I."/>
            <person name="Rashid M."/>
            <person name="Vinu M."/>
            <person name="Ba-Alawi W."/>
            <person name="Anthony Kamau A."/>
            <person name="Kamanda Ngugi D."/>
            <person name="Goker M."/>
            <person name="Klenk H.P."/>
            <person name="Bajic V."/>
            <person name="Stingl U."/>
        </authorList>
    </citation>
    <scope>NUCLEOTIDE SEQUENCE [LARGE SCALE GENOMIC DNA]</scope>
    <source>
        <strain evidence="3">SCGC-AAA259M10</strain>
    </source>
</reference>
<protein>
    <submittedName>
        <fullName evidence="3">Uncharacterized protein</fullName>
    </submittedName>
</protein>
<dbReference type="Proteomes" id="UP000070341">
    <property type="component" value="Unassembled WGS sequence"/>
</dbReference>
<accession>A0A133UY89</accession>
<sequence>MLKKTTRHHQQIALFAKRTQREKEEARLARELLREKLEEHIKKQGAERIVGPLTSSDSLRIYYCPKEDRILEIRYPKSKGHGKGSLERYKLLHISTDTRFERTSMLEEDLLSLQHAISLNHMQFDSEIEEKVERMAKHFNSDTSFSLEGTSKSELKSLYNEIQKKVGSSSINAAHLYRVYSETPDVFWEEVPLSHWLEGSGRWKFEEKHSSRTLPGPELFQKVREEKPTELTAVRLGGSPGDRNGKG</sequence>
<comment type="caution">
    <text evidence="3">The sequence shown here is derived from an EMBL/GenBank/DDBJ whole genome shotgun (WGS) entry which is preliminary data.</text>
</comment>
<keyword evidence="1" id="KW-0175">Coiled coil</keyword>
<organism evidence="3 4">
    <name type="scientific">candidate division MSBL1 archaeon SCGC-AAA259M10</name>
    <dbReference type="NCBI Taxonomy" id="1698270"/>
    <lineage>
        <taxon>Archaea</taxon>
        <taxon>Methanobacteriati</taxon>
        <taxon>Methanobacteriota</taxon>
        <taxon>candidate division MSBL1</taxon>
    </lineage>
</organism>
<evidence type="ECO:0000256" key="2">
    <source>
        <dbReference type="SAM" id="MobiDB-lite"/>
    </source>
</evidence>
<feature type="coiled-coil region" evidence="1">
    <location>
        <begin position="16"/>
        <end position="43"/>
    </location>
</feature>
<gene>
    <name evidence="3" type="ORF">AKJ40_03865</name>
</gene>
<name>A0A133UY89_9EURY</name>
<feature type="region of interest" description="Disordered" evidence="2">
    <location>
        <begin position="225"/>
        <end position="247"/>
    </location>
</feature>
<keyword evidence="4" id="KW-1185">Reference proteome</keyword>
<dbReference type="PATRIC" id="fig|1698270.3.peg.1044"/>
<evidence type="ECO:0000313" key="4">
    <source>
        <dbReference type="Proteomes" id="UP000070341"/>
    </source>
</evidence>
<dbReference type="AlphaFoldDB" id="A0A133UY89"/>
<dbReference type="EMBL" id="LHXU01000072">
    <property type="protein sequence ID" value="KXA99139.1"/>
    <property type="molecule type" value="Genomic_DNA"/>
</dbReference>
<evidence type="ECO:0000313" key="3">
    <source>
        <dbReference type="EMBL" id="KXA99139.1"/>
    </source>
</evidence>
<proteinExistence type="predicted"/>
<evidence type="ECO:0000256" key="1">
    <source>
        <dbReference type="SAM" id="Coils"/>
    </source>
</evidence>